<dbReference type="Pfam" id="PF03483">
    <property type="entry name" value="B3_4"/>
    <property type="match status" value="1"/>
</dbReference>
<name>A0A369CEN8_9GAMM</name>
<keyword evidence="21" id="KW-1185">Reference proteome</keyword>
<keyword evidence="8 15" id="KW-0547">Nucleotide-binding</keyword>
<dbReference type="SUPFAM" id="SSF56037">
    <property type="entry name" value="PheT/TilS domain"/>
    <property type="match status" value="1"/>
</dbReference>
<dbReference type="OrthoDB" id="9805455at2"/>
<evidence type="ECO:0000256" key="9">
    <source>
        <dbReference type="ARBA" id="ARBA00022840"/>
    </source>
</evidence>
<dbReference type="Gene3D" id="3.30.56.10">
    <property type="match status" value="2"/>
</dbReference>
<evidence type="ECO:0000256" key="14">
    <source>
        <dbReference type="ARBA" id="ARBA00049255"/>
    </source>
</evidence>
<keyword evidence="4 15" id="KW-0963">Cytoplasm</keyword>
<dbReference type="SUPFAM" id="SSF46955">
    <property type="entry name" value="Putative DNA-binding domain"/>
    <property type="match status" value="1"/>
</dbReference>
<feature type="binding site" evidence="15">
    <location>
        <position position="454"/>
    </location>
    <ligand>
        <name>Mg(2+)</name>
        <dbReference type="ChEBI" id="CHEBI:18420"/>
        <note>shared with alpha subunit</note>
    </ligand>
</feature>
<comment type="subcellular location">
    <subcellularLocation>
        <location evidence="1 15">Cytoplasm</location>
    </subcellularLocation>
</comment>
<keyword evidence="6 15" id="KW-0436">Ligase</keyword>
<comment type="caution">
    <text evidence="20">The sequence shown here is derived from an EMBL/GenBank/DDBJ whole genome shotgun (WGS) entry which is preliminary data.</text>
</comment>
<dbReference type="InterPro" id="IPR005146">
    <property type="entry name" value="B3/B4_tRNA-bd"/>
</dbReference>
<evidence type="ECO:0000256" key="2">
    <source>
        <dbReference type="ARBA" id="ARBA00008653"/>
    </source>
</evidence>
<dbReference type="SUPFAM" id="SSF54991">
    <property type="entry name" value="Anticodon-binding domain of PheRS"/>
    <property type="match status" value="1"/>
</dbReference>
<feature type="domain" description="FDX-ACB" evidence="18">
    <location>
        <begin position="698"/>
        <end position="791"/>
    </location>
</feature>
<feature type="domain" description="TRNA-binding" evidence="17">
    <location>
        <begin position="39"/>
        <end position="148"/>
    </location>
</feature>
<dbReference type="FunFam" id="3.30.56.10:FF:000002">
    <property type="entry name" value="Phenylalanine--tRNA ligase beta subunit"/>
    <property type="match status" value="1"/>
</dbReference>
<evidence type="ECO:0000256" key="7">
    <source>
        <dbReference type="ARBA" id="ARBA00022723"/>
    </source>
</evidence>
<dbReference type="Pfam" id="PF17759">
    <property type="entry name" value="tRNA_synthFbeta"/>
    <property type="match status" value="1"/>
</dbReference>
<evidence type="ECO:0000256" key="6">
    <source>
        <dbReference type="ARBA" id="ARBA00022598"/>
    </source>
</evidence>
<dbReference type="SMART" id="SM00874">
    <property type="entry name" value="B5"/>
    <property type="match status" value="1"/>
</dbReference>
<dbReference type="InterPro" id="IPR041616">
    <property type="entry name" value="PheRS_beta_core"/>
</dbReference>
<keyword evidence="12 15" id="KW-0648">Protein biosynthesis</keyword>
<dbReference type="GO" id="GO:0006432">
    <property type="term" value="P:phenylalanyl-tRNA aminoacylation"/>
    <property type="evidence" value="ECO:0007669"/>
    <property type="project" value="UniProtKB-UniRule"/>
</dbReference>
<dbReference type="Proteomes" id="UP000252707">
    <property type="component" value="Unassembled WGS sequence"/>
</dbReference>
<evidence type="ECO:0000256" key="8">
    <source>
        <dbReference type="ARBA" id="ARBA00022741"/>
    </source>
</evidence>
<evidence type="ECO:0000313" key="21">
    <source>
        <dbReference type="Proteomes" id="UP000252707"/>
    </source>
</evidence>
<evidence type="ECO:0000256" key="13">
    <source>
        <dbReference type="ARBA" id="ARBA00023146"/>
    </source>
</evidence>
<feature type="domain" description="B5" evidence="19">
    <location>
        <begin position="401"/>
        <end position="476"/>
    </location>
</feature>
<dbReference type="Pfam" id="PF03484">
    <property type="entry name" value="B5"/>
    <property type="match status" value="1"/>
</dbReference>
<dbReference type="CDD" id="cd02796">
    <property type="entry name" value="tRNA_bind_bactPheRS"/>
    <property type="match status" value="1"/>
</dbReference>
<evidence type="ECO:0000256" key="5">
    <source>
        <dbReference type="ARBA" id="ARBA00022555"/>
    </source>
</evidence>
<dbReference type="SUPFAM" id="SSF55681">
    <property type="entry name" value="Class II aaRS and biotin synthetases"/>
    <property type="match status" value="1"/>
</dbReference>
<dbReference type="InterPro" id="IPR020825">
    <property type="entry name" value="Phe-tRNA_synthase-like_B3/B4"/>
</dbReference>
<dbReference type="Gene3D" id="3.30.70.380">
    <property type="entry name" value="Ferrodoxin-fold anticodon-binding domain"/>
    <property type="match status" value="1"/>
</dbReference>
<dbReference type="FunFam" id="3.50.40.10:FF:000001">
    <property type="entry name" value="Phenylalanine--tRNA ligase beta subunit"/>
    <property type="match status" value="1"/>
</dbReference>
<keyword evidence="7 15" id="KW-0479">Metal-binding</keyword>
<dbReference type="GO" id="GO:0000049">
    <property type="term" value="F:tRNA binding"/>
    <property type="evidence" value="ECO:0007669"/>
    <property type="project" value="UniProtKB-UniRule"/>
</dbReference>
<dbReference type="EMBL" id="QPJY01000002">
    <property type="protein sequence ID" value="RCX31698.1"/>
    <property type="molecule type" value="Genomic_DNA"/>
</dbReference>
<dbReference type="NCBIfam" id="NF045760">
    <property type="entry name" value="YtpR"/>
    <property type="match status" value="1"/>
</dbReference>
<evidence type="ECO:0000256" key="10">
    <source>
        <dbReference type="ARBA" id="ARBA00022842"/>
    </source>
</evidence>
<comment type="subunit">
    <text evidence="3 15">Tetramer of two alpha and two beta subunits.</text>
</comment>
<feature type="binding site" evidence="15">
    <location>
        <position position="464"/>
    </location>
    <ligand>
        <name>Mg(2+)</name>
        <dbReference type="ChEBI" id="CHEBI:18420"/>
        <note>shared with alpha subunit</note>
    </ligand>
</feature>
<evidence type="ECO:0000259" key="17">
    <source>
        <dbReference type="PROSITE" id="PS50886"/>
    </source>
</evidence>
<dbReference type="Pfam" id="PF01588">
    <property type="entry name" value="tRNA_bind"/>
    <property type="match status" value="1"/>
</dbReference>
<comment type="similarity">
    <text evidence="2 15">Belongs to the phenylalanyl-tRNA synthetase beta subunit family. Type 1 subfamily.</text>
</comment>
<dbReference type="NCBIfam" id="TIGR00472">
    <property type="entry name" value="pheT_bact"/>
    <property type="match status" value="1"/>
</dbReference>
<dbReference type="SMART" id="SM00873">
    <property type="entry name" value="B3_4"/>
    <property type="match status" value="1"/>
</dbReference>
<evidence type="ECO:0000259" key="18">
    <source>
        <dbReference type="PROSITE" id="PS51447"/>
    </source>
</evidence>
<dbReference type="InterPro" id="IPR002547">
    <property type="entry name" value="tRNA-bd_dom"/>
</dbReference>
<reference evidence="20 21" key="1">
    <citation type="submission" date="2018-07" db="EMBL/GenBank/DDBJ databases">
        <title>Genomic Encyclopedia of Type Strains, Phase IV (KMG-IV): sequencing the most valuable type-strain genomes for metagenomic binning, comparative biology and taxonomic classification.</title>
        <authorList>
            <person name="Goeker M."/>
        </authorList>
    </citation>
    <scope>NUCLEOTIDE SEQUENCE [LARGE SCALE GENOMIC DNA]</scope>
    <source>
        <strain evidence="20 21">DSM 26407</strain>
    </source>
</reference>
<gene>
    <name evidence="15" type="primary">pheT</name>
    <name evidence="20" type="ORF">DFQ59_10244</name>
</gene>
<dbReference type="CDD" id="cd00769">
    <property type="entry name" value="PheRS_beta_core"/>
    <property type="match status" value="1"/>
</dbReference>
<evidence type="ECO:0000259" key="19">
    <source>
        <dbReference type="PROSITE" id="PS51483"/>
    </source>
</evidence>
<evidence type="ECO:0000256" key="3">
    <source>
        <dbReference type="ARBA" id="ARBA00011209"/>
    </source>
</evidence>
<dbReference type="GO" id="GO:0000287">
    <property type="term" value="F:magnesium ion binding"/>
    <property type="evidence" value="ECO:0007669"/>
    <property type="project" value="UniProtKB-UniRule"/>
</dbReference>
<dbReference type="InterPro" id="IPR033714">
    <property type="entry name" value="tRNA_bind_bactPheRS"/>
</dbReference>
<dbReference type="EC" id="6.1.1.20" evidence="15"/>
<dbReference type="Gene3D" id="3.30.930.10">
    <property type="entry name" value="Bira Bifunctional Protein, Domain 2"/>
    <property type="match status" value="1"/>
</dbReference>
<dbReference type="HAMAP" id="MF_00283">
    <property type="entry name" value="Phe_tRNA_synth_beta1"/>
    <property type="match status" value="1"/>
</dbReference>
<sequence>MRLSEQWLREWVNPPVATPALAEQLTMAGLEVDAVEPAAPAFSGVVVGEVLEVRPHPNADKLRVCQVDVGGEAPVGIVCGAPNVRTGMRAPTAVVGAELPGGFRIKKAKLRGEPSAGMLCSAAELGLNEDASGLWDLPADAPVGKDLRAWLGLDDHCIEVDLTPNRGDCLSVAGVAREVGVLNRVPVTPPALEPVAATCPDTFPVAIEAGSQCPRYTGRVIRNIRTGVSSPLWLQERLRRSGLRSISPVVDVTNYVLLELGQPMHAFDLDRLRGGIVVRMARPGEPITLLDGQALELEPETLVIADGDHAQAIAGVMGGEGSGVEAETVNVFLESAYFEPVATAGRARRYGLHTDSSHRFERGVDPQLQARALERATRLLLDIVGGEPGPVVEVRDDAHLPAGCEVSLRRERITRVLGTTIADAEVSDTLERLGMRVGAAAAGWTVKVPTYRFDVEREVDLIEEIGRIHGYARLPVRRPTGELLMPELPETRIELERMQGELTARGYQEAVTYSFVDPKLQAVLDPGREPLALANPISADLAVMRTSLWPGLIQALRYNQNRQEPMVRLFETGLRFVPVDGELKQERMIGGVAAGLSAPEQWSLPRRKVDFFDLKADVEALLALTGEPEAFRYVRSTHPALHPGQAAEILRGDEVVGQVGLLHPAVERDLDLDGPVYLFELRLAVLERARLPAFRELSRFPAVRRDLALVLDETVSAEQLVACIRAAAGESQEEVRIFDVYRGEGIDPGRKSLAISLTFRDPSRTLNEAEINEALKRVVNALQTELNASLRE</sequence>
<dbReference type="GO" id="GO:0004826">
    <property type="term" value="F:phenylalanine-tRNA ligase activity"/>
    <property type="evidence" value="ECO:0007669"/>
    <property type="project" value="UniProtKB-UniRule"/>
</dbReference>
<dbReference type="GO" id="GO:0005524">
    <property type="term" value="F:ATP binding"/>
    <property type="evidence" value="ECO:0007669"/>
    <property type="project" value="UniProtKB-UniRule"/>
</dbReference>
<keyword evidence="10 15" id="KW-0460">Magnesium</keyword>
<organism evidence="20 21">
    <name type="scientific">Thioalbus denitrificans</name>
    <dbReference type="NCBI Taxonomy" id="547122"/>
    <lineage>
        <taxon>Bacteria</taxon>
        <taxon>Pseudomonadati</taxon>
        <taxon>Pseudomonadota</taxon>
        <taxon>Gammaproteobacteria</taxon>
        <taxon>Chromatiales</taxon>
        <taxon>Ectothiorhodospiraceae</taxon>
        <taxon>Thioalbus</taxon>
    </lineage>
</organism>
<keyword evidence="9 15" id="KW-0067">ATP-binding</keyword>
<dbReference type="SMART" id="SM00896">
    <property type="entry name" value="FDX-ACB"/>
    <property type="match status" value="1"/>
</dbReference>
<dbReference type="InterPro" id="IPR045060">
    <property type="entry name" value="Phe-tRNA-ligase_IIc_bsu"/>
</dbReference>
<dbReference type="FunFam" id="2.40.50.140:FF:000045">
    <property type="entry name" value="Phenylalanine--tRNA ligase beta subunit"/>
    <property type="match status" value="1"/>
</dbReference>
<dbReference type="AlphaFoldDB" id="A0A369CEN8"/>
<evidence type="ECO:0000256" key="12">
    <source>
        <dbReference type="ARBA" id="ARBA00022917"/>
    </source>
</evidence>
<dbReference type="PANTHER" id="PTHR10947:SF0">
    <property type="entry name" value="PHENYLALANINE--TRNA LIGASE BETA SUBUNIT"/>
    <property type="match status" value="1"/>
</dbReference>
<dbReference type="GO" id="GO:0009328">
    <property type="term" value="C:phenylalanine-tRNA ligase complex"/>
    <property type="evidence" value="ECO:0007669"/>
    <property type="project" value="TreeGrafter"/>
</dbReference>
<dbReference type="FunFam" id="3.30.70.380:FF:000001">
    <property type="entry name" value="Phenylalanine--tRNA ligase beta subunit"/>
    <property type="match status" value="1"/>
</dbReference>
<dbReference type="InterPro" id="IPR005121">
    <property type="entry name" value="Fdx_antiC-bd"/>
</dbReference>
<dbReference type="PANTHER" id="PTHR10947">
    <property type="entry name" value="PHENYLALANYL-TRNA SYNTHETASE BETA CHAIN AND LEUCINE-RICH REPEAT-CONTAINING PROTEIN 47"/>
    <property type="match status" value="1"/>
</dbReference>
<dbReference type="Gene3D" id="3.50.40.10">
    <property type="entry name" value="Phenylalanyl-trna Synthetase, Chain B, domain 3"/>
    <property type="match status" value="1"/>
</dbReference>
<dbReference type="PROSITE" id="PS51483">
    <property type="entry name" value="B5"/>
    <property type="match status" value="1"/>
</dbReference>
<keyword evidence="5 16" id="KW-0820">tRNA-binding</keyword>
<evidence type="ECO:0000256" key="1">
    <source>
        <dbReference type="ARBA" id="ARBA00004496"/>
    </source>
</evidence>
<dbReference type="PROSITE" id="PS51447">
    <property type="entry name" value="FDX_ACB"/>
    <property type="match status" value="1"/>
</dbReference>
<proteinExistence type="inferred from homology"/>
<dbReference type="RefSeq" id="WP_114278552.1">
    <property type="nucleotide sequence ID" value="NZ_QPJY01000002.1"/>
</dbReference>
<dbReference type="InterPro" id="IPR045864">
    <property type="entry name" value="aa-tRNA-synth_II/BPL/LPL"/>
</dbReference>
<feature type="binding site" evidence="15">
    <location>
        <position position="463"/>
    </location>
    <ligand>
        <name>Mg(2+)</name>
        <dbReference type="ChEBI" id="CHEBI:18420"/>
        <note>shared with alpha subunit</note>
    </ligand>
</feature>
<comment type="catalytic activity">
    <reaction evidence="14 15">
        <text>tRNA(Phe) + L-phenylalanine + ATP = L-phenylalanyl-tRNA(Phe) + AMP + diphosphate + H(+)</text>
        <dbReference type="Rhea" id="RHEA:19413"/>
        <dbReference type="Rhea" id="RHEA-COMP:9668"/>
        <dbReference type="Rhea" id="RHEA-COMP:9699"/>
        <dbReference type="ChEBI" id="CHEBI:15378"/>
        <dbReference type="ChEBI" id="CHEBI:30616"/>
        <dbReference type="ChEBI" id="CHEBI:33019"/>
        <dbReference type="ChEBI" id="CHEBI:58095"/>
        <dbReference type="ChEBI" id="CHEBI:78442"/>
        <dbReference type="ChEBI" id="CHEBI:78531"/>
        <dbReference type="ChEBI" id="CHEBI:456215"/>
        <dbReference type="EC" id="6.1.1.20"/>
    </reaction>
</comment>
<dbReference type="InterPro" id="IPR004532">
    <property type="entry name" value="Phe-tRNA-ligase_IIc_bsu_bact"/>
</dbReference>
<dbReference type="PROSITE" id="PS50886">
    <property type="entry name" value="TRBD"/>
    <property type="match status" value="1"/>
</dbReference>
<dbReference type="InterPro" id="IPR012340">
    <property type="entry name" value="NA-bd_OB-fold"/>
</dbReference>
<evidence type="ECO:0000256" key="15">
    <source>
        <dbReference type="HAMAP-Rule" id="MF_00283"/>
    </source>
</evidence>
<accession>A0A369CEN8</accession>
<evidence type="ECO:0000256" key="16">
    <source>
        <dbReference type="PROSITE-ProRule" id="PRU00209"/>
    </source>
</evidence>
<dbReference type="Pfam" id="PF03147">
    <property type="entry name" value="FDX-ACB"/>
    <property type="match status" value="1"/>
</dbReference>
<dbReference type="InterPro" id="IPR036690">
    <property type="entry name" value="Fdx_antiC-bd_sf"/>
</dbReference>
<evidence type="ECO:0000256" key="11">
    <source>
        <dbReference type="ARBA" id="ARBA00022884"/>
    </source>
</evidence>
<dbReference type="Gene3D" id="2.40.50.140">
    <property type="entry name" value="Nucleic acid-binding proteins"/>
    <property type="match status" value="1"/>
</dbReference>
<dbReference type="SUPFAM" id="SSF50249">
    <property type="entry name" value="Nucleic acid-binding proteins"/>
    <property type="match status" value="1"/>
</dbReference>
<dbReference type="InterPro" id="IPR005147">
    <property type="entry name" value="tRNA_synthase_B5-dom"/>
</dbReference>
<dbReference type="InterPro" id="IPR009061">
    <property type="entry name" value="DNA-bd_dom_put_sf"/>
</dbReference>
<protein>
    <recommendedName>
        <fullName evidence="15">Phenylalanine--tRNA ligase beta subunit</fullName>
        <ecNumber evidence="15">6.1.1.20</ecNumber>
    </recommendedName>
    <alternativeName>
        <fullName evidence="15">Phenylalanyl-tRNA synthetase beta subunit</fullName>
        <shortName evidence="15">PheRS</shortName>
    </alternativeName>
</protein>
<evidence type="ECO:0000313" key="20">
    <source>
        <dbReference type="EMBL" id="RCX31698.1"/>
    </source>
</evidence>
<dbReference type="FunFam" id="3.30.930.10:FF:000022">
    <property type="entry name" value="Phenylalanine--tRNA ligase beta subunit"/>
    <property type="match status" value="1"/>
</dbReference>
<evidence type="ECO:0000256" key="4">
    <source>
        <dbReference type="ARBA" id="ARBA00022490"/>
    </source>
</evidence>
<comment type="cofactor">
    <cofactor evidence="15">
        <name>Mg(2+)</name>
        <dbReference type="ChEBI" id="CHEBI:18420"/>
    </cofactor>
    <text evidence="15">Binds 2 magnesium ions per tetramer.</text>
</comment>
<feature type="binding site" evidence="15">
    <location>
        <position position="460"/>
    </location>
    <ligand>
        <name>Mg(2+)</name>
        <dbReference type="ChEBI" id="CHEBI:18420"/>
        <note>shared with alpha subunit</note>
    </ligand>
</feature>
<keyword evidence="11 16" id="KW-0694">RNA-binding</keyword>
<keyword evidence="13 15" id="KW-0030">Aminoacyl-tRNA synthetase</keyword>